<keyword evidence="1" id="KW-0472">Membrane</keyword>
<comment type="caution">
    <text evidence="2">The sequence shown here is derived from an EMBL/GenBank/DDBJ whole genome shotgun (WGS) entry which is preliminary data.</text>
</comment>
<organism evidence="2 3">
    <name type="scientific">Streptodolium elevatio</name>
    <dbReference type="NCBI Taxonomy" id="3157996"/>
    <lineage>
        <taxon>Bacteria</taxon>
        <taxon>Bacillati</taxon>
        <taxon>Actinomycetota</taxon>
        <taxon>Actinomycetes</taxon>
        <taxon>Kitasatosporales</taxon>
        <taxon>Streptomycetaceae</taxon>
        <taxon>Streptodolium</taxon>
    </lineage>
</organism>
<dbReference type="EMBL" id="JBEZFP010000191">
    <property type="protein sequence ID" value="MEU8139667.1"/>
    <property type="molecule type" value="Genomic_DNA"/>
</dbReference>
<feature type="transmembrane region" description="Helical" evidence="1">
    <location>
        <begin position="28"/>
        <end position="48"/>
    </location>
</feature>
<keyword evidence="1" id="KW-0812">Transmembrane</keyword>
<keyword evidence="3" id="KW-1185">Reference proteome</keyword>
<dbReference type="RefSeq" id="WP_358363904.1">
    <property type="nucleotide sequence ID" value="NZ_JBEZFP010000191.1"/>
</dbReference>
<accession>A0ABV3DV81</accession>
<evidence type="ECO:0000256" key="1">
    <source>
        <dbReference type="SAM" id="Phobius"/>
    </source>
</evidence>
<protein>
    <submittedName>
        <fullName evidence="2">Uncharacterized protein</fullName>
    </submittedName>
</protein>
<dbReference type="Proteomes" id="UP001551482">
    <property type="component" value="Unassembled WGS sequence"/>
</dbReference>
<name>A0ABV3DV81_9ACTN</name>
<sequence length="66" mass="7043">MALVAGVVAAAVCAWVAAETDTHQGVWIFAAAVSAATALVAAIDLGVIRHRMHERILRSLRFPHPR</sequence>
<reference evidence="2 3" key="1">
    <citation type="submission" date="2024-06" db="EMBL/GenBank/DDBJ databases">
        <title>The Natural Products Discovery Center: Release of the First 8490 Sequenced Strains for Exploring Actinobacteria Biosynthetic Diversity.</title>
        <authorList>
            <person name="Kalkreuter E."/>
            <person name="Kautsar S.A."/>
            <person name="Yang D."/>
            <person name="Bader C.D."/>
            <person name="Teijaro C.N."/>
            <person name="Fluegel L."/>
            <person name="Davis C.M."/>
            <person name="Simpson J.R."/>
            <person name="Lauterbach L."/>
            <person name="Steele A.D."/>
            <person name="Gui C."/>
            <person name="Meng S."/>
            <person name="Li G."/>
            <person name="Viehrig K."/>
            <person name="Ye F."/>
            <person name="Su P."/>
            <person name="Kiefer A.F."/>
            <person name="Nichols A."/>
            <person name="Cepeda A.J."/>
            <person name="Yan W."/>
            <person name="Fan B."/>
            <person name="Jiang Y."/>
            <person name="Adhikari A."/>
            <person name="Zheng C.-J."/>
            <person name="Schuster L."/>
            <person name="Cowan T.M."/>
            <person name="Smanski M.J."/>
            <person name="Chevrette M.G."/>
            <person name="De Carvalho L.P.S."/>
            <person name="Shen B."/>
        </authorList>
    </citation>
    <scope>NUCLEOTIDE SEQUENCE [LARGE SCALE GENOMIC DNA]</scope>
    <source>
        <strain evidence="2 3">NPDC048946</strain>
    </source>
</reference>
<gene>
    <name evidence="2" type="ORF">AB0C36_40020</name>
</gene>
<keyword evidence="1" id="KW-1133">Transmembrane helix</keyword>
<evidence type="ECO:0000313" key="3">
    <source>
        <dbReference type="Proteomes" id="UP001551482"/>
    </source>
</evidence>
<proteinExistence type="predicted"/>
<evidence type="ECO:0000313" key="2">
    <source>
        <dbReference type="EMBL" id="MEU8139667.1"/>
    </source>
</evidence>